<dbReference type="STRING" id="134849.SAMN05443668_11822"/>
<evidence type="ECO:0000313" key="1">
    <source>
        <dbReference type="EMBL" id="SHN46793.1"/>
    </source>
</evidence>
<name>A0A1M7RKF2_9ACTN</name>
<dbReference type="Proteomes" id="UP000184440">
    <property type="component" value="Unassembled WGS sequence"/>
</dbReference>
<dbReference type="RefSeq" id="WP_073264089.1">
    <property type="nucleotide sequence ID" value="NZ_FRCS01000018.1"/>
</dbReference>
<dbReference type="Gene3D" id="3.90.1200.10">
    <property type="match status" value="1"/>
</dbReference>
<reference evidence="1 2" key="1">
    <citation type="submission" date="2016-11" db="EMBL/GenBank/DDBJ databases">
        <authorList>
            <person name="Jaros S."/>
            <person name="Januszkiewicz K."/>
            <person name="Wedrychowicz H."/>
        </authorList>
    </citation>
    <scope>NUCLEOTIDE SEQUENCE [LARGE SCALE GENOMIC DNA]</scope>
    <source>
        <strain evidence="1 2">DSM 46144</strain>
    </source>
</reference>
<dbReference type="AlphaFoldDB" id="A0A1M7RKF2"/>
<dbReference type="OrthoDB" id="4524722at2"/>
<proteinExistence type="predicted"/>
<accession>A0A1M7RKF2</accession>
<evidence type="ECO:0008006" key="3">
    <source>
        <dbReference type="Google" id="ProtNLM"/>
    </source>
</evidence>
<sequence>MLFTDAEPVSDDALLGLVYEVCPRFVAGTVLHRSSTSFVVAGTVDLSPVVAKVLAGGSPFWREHFLREVEAYRLFETLPPPVRTPRLRDADPNRGVLILDRVFGRPLAYDRHPTTPIPPEELAGALTELRQLGKWQPPVGQSWIVNYTPRIDRARRQGMFDDADRAAVAALARRAAGRWELAHGDAVLDNVLKTRDGFVFLDWATAGLYLAGFDLAQLWVLLGELHGPRRVIEDLIDDAGPDAAPPFLVNLALLLGRERRTYQHRMDDVGAARRARLAAAWDDVRERVHRAASAPQ</sequence>
<gene>
    <name evidence="1" type="ORF">SAMN05443668_11822</name>
</gene>
<organism evidence="1 2">
    <name type="scientific">Cryptosporangium aurantiacum</name>
    <dbReference type="NCBI Taxonomy" id="134849"/>
    <lineage>
        <taxon>Bacteria</taxon>
        <taxon>Bacillati</taxon>
        <taxon>Actinomycetota</taxon>
        <taxon>Actinomycetes</taxon>
        <taxon>Cryptosporangiales</taxon>
        <taxon>Cryptosporangiaceae</taxon>
        <taxon>Cryptosporangium</taxon>
    </lineage>
</organism>
<protein>
    <recommendedName>
        <fullName evidence="3">Phosphotransferase enzyme family protein</fullName>
    </recommendedName>
</protein>
<evidence type="ECO:0000313" key="2">
    <source>
        <dbReference type="Proteomes" id="UP000184440"/>
    </source>
</evidence>
<keyword evidence="2" id="KW-1185">Reference proteome</keyword>
<dbReference type="EMBL" id="FRCS01000018">
    <property type="protein sequence ID" value="SHN46793.1"/>
    <property type="molecule type" value="Genomic_DNA"/>
</dbReference>
<dbReference type="SUPFAM" id="SSF56112">
    <property type="entry name" value="Protein kinase-like (PK-like)"/>
    <property type="match status" value="1"/>
</dbReference>
<dbReference type="InterPro" id="IPR011009">
    <property type="entry name" value="Kinase-like_dom_sf"/>
</dbReference>